<dbReference type="PANTHER" id="PTHR11654">
    <property type="entry name" value="OLIGOPEPTIDE TRANSPORTER-RELATED"/>
    <property type="match status" value="1"/>
</dbReference>
<dbReference type="InterPro" id="IPR018456">
    <property type="entry name" value="PTR2_symporter_CS"/>
</dbReference>
<keyword evidence="3 6" id="KW-0812">Transmembrane</keyword>
<evidence type="ECO:0000256" key="2">
    <source>
        <dbReference type="ARBA" id="ARBA00005982"/>
    </source>
</evidence>
<sequence>MEAEAREPLIARVGDGHYGGGGTDSYGSVMAAHGEATPAIPTSARRSPLTRVCPFILGNELCERLAYYGLSTNLVVYFHQVLGMPTAEANTQVNIWMGTCYVTPILGAIVADSYLGRYKTIMLFSSFYLVGLLLLAATNLAVDRTNLSWSNVNFMLFAALYIIAVGTGGIKPNVSSFGADQFDETDAGQKRDKESFFNWFYLFINLGSLVASTAVVYVQQEVSWTIGFAIPALCMFLATWIFYFGRKRYVRIKPAESPILRVLKVVFSATSHRKRKGSGNARATAAPGAGGGVGIHKNMSYAWLESAVSSDADDSSRSLESNLLGSPGLPPSPGPGERRSPRVSGAKHYSHEQVEEVRLVVRLFPMFVATIFYWTVYSQMQTLFVTQGTQMNTKVDWGPKFQMDIPAATLSAFDTLSIIVLVPLYDKGLVPSLRRCGVKMTVLRRIGVGLILASVSMVVAGLVERRRLSLAAQGKFNDRGEVDMSVFWQTGQYVLVGASEVFTSIGQLELFYDQAPDSMRSCCSALALLTTAFGGYIAGGLIPLINSITEGTKTGRWIPSDLNEGHLDYFFYTIAGLTFLSFLFYLVVAHRFKYKEVLHGPQAREGAAAYLLPPRKGAEASEAPGAVAIPQRRRKWDSDLERTPIRSLMPMQESPALPAPLR</sequence>
<keyword evidence="4 8" id="KW-1133">Transmembrane helix</keyword>
<name>A0AAX4PAX2_9CHLO</name>
<feature type="transmembrane region" description="Helical" evidence="8">
    <location>
        <begin position="65"/>
        <end position="83"/>
    </location>
</feature>
<feature type="transmembrane region" description="Helical" evidence="8">
    <location>
        <begin position="405"/>
        <end position="425"/>
    </location>
</feature>
<feature type="transmembrane region" description="Helical" evidence="8">
    <location>
        <begin position="199"/>
        <end position="218"/>
    </location>
</feature>
<keyword evidence="10" id="KW-1185">Reference proteome</keyword>
<keyword evidence="6" id="KW-0813">Transport</keyword>
<evidence type="ECO:0000256" key="1">
    <source>
        <dbReference type="ARBA" id="ARBA00004141"/>
    </source>
</evidence>
<evidence type="ECO:0000313" key="9">
    <source>
        <dbReference type="EMBL" id="WZN63105.1"/>
    </source>
</evidence>
<evidence type="ECO:0000256" key="4">
    <source>
        <dbReference type="ARBA" id="ARBA00022989"/>
    </source>
</evidence>
<comment type="similarity">
    <text evidence="2 6">Belongs to the major facilitator superfamily. Proton-dependent oligopeptide transporter (POT/PTR) (TC 2.A.17) family.</text>
</comment>
<dbReference type="PROSITE" id="PS01022">
    <property type="entry name" value="PTR2_1"/>
    <property type="match status" value="1"/>
</dbReference>
<evidence type="ECO:0000313" key="10">
    <source>
        <dbReference type="Proteomes" id="UP001472866"/>
    </source>
</evidence>
<proteinExistence type="inferred from homology"/>
<feature type="transmembrane region" description="Helical" evidence="8">
    <location>
        <begin position="122"/>
        <end position="142"/>
    </location>
</feature>
<dbReference type="InterPro" id="IPR000109">
    <property type="entry name" value="POT_fam"/>
</dbReference>
<evidence type="ECO:0000256" key="7">
    <source>
        <dbReference type="SAM" id="MobiDB-lite"/>
    </source>
</evidence>
<keyword evidence="5 8" id="KW-0472">Membrane</keyword>
<feature type="transmembrane region" description="Helical" evidence="8">
    <location>
        <begin position="95"/>
        <end position="115"/>
    </location>
</feature>
<feature type="transmembrane region" description="Helical" evidence="8">
    <location>
        <begin position="359"/>
        <end position="377"/>
    </location>
</feature>
<reference evidence="9 10" key="1">
    <citation type="submission" date="2024-03" db="EMBL/GenBank/DDBJ databases">
        <title>Complete genome sequence of the green alga Chloropicon roscoffensis RCC1871.</title>
        <authorList>
            <person name="Lemieux C."/>
            <person name="Pombert J.-F."/>
            <person name="Otis C."/>
            <person name="Turmel M."/>
        </authorList>
    </citation>
    <scope>NUCLEOTIDE SEQUENCE [LARGE SCALE GENOMIC DNA]</scope>
    <source>
        <strain evidence="9 10">RCC1871</strain>
    </source>
</reference>
<evidence type="ECO:0000256" key="5">
    <source>
        <dbReference type="ARBA" id="ARBA00023136"/>
    </source>
</evidence>
<gene>
    <name evidence="9" type="ORF">HKI87_07g46500</name>
</gene>
<feature type="transmembrane region" description="Helical" evidence="8">
    <location>
        <begin position="224"/>
        <end position="244"/>
    </location>
</feature>
<dbReference type="GO" id="GO:0006857">
    <property type="term" value="P:oligopeptide transport"/>
    <property type="evidence" value="ECO:0007669"/>
    <property type="project" value="InterPro"/>
</dbReference>
<feature type="compositionally biased region" description="Low complexity" evidence="7">
    <location>
        <begin position="318"/>
        <end position="327"/>
    </location>
</feature>
<dbReference type="Gene3D" id="1.20.1250.20">
    <property type="entry name" value="MFS general substrate transporter like domains"/>
    <property type="match status" value="1"/>
</dbReference>
<dbReference type="Pfam" id="PF00854">
    <property type="entry name" value="PTR2"/>
    <property type="match status" value="2"/>
</dbReference>
<dbReference type="PROSITE" id="PS01023">
    <property type="entry name" value="PTR2_2"/>
    <property type="match status" value="1"/>
</dbReference>
<comment type="subcellular location">
    <subcellularLocation>
        <location evidence="1 6">Membrane</location>
        <topology evidence="1 6">Multi-pass membrane protein</topology>
    </subcellularLocation>
</comment>
<evidence type="ECO:0000256" key="6">
    <source>
        <dbReference type="RuleBase" id="RU003755"/>
    </source>
</evidence>
<dbReference type="GO" id="GO:0016020">
    <property type="term" value="C:membrane"/>
    <property type="evidence" value="ECO:0007669"/>
    <property type="project" value="UniProtKB-SubCell"/>
</dbReference>
<feature type="transmembrane region" description="Helical" evidence="8">
    <location>
        <begin position="524"/>
        <end position="549"/>
    </location>
</feature>
<feature type="transmembrane region" description="Helical" evidence="8">
    <location>
        <begin position="154"/>
        <end position="170"/>
    </location>
</feature>
<feature type="transmembrane region" description="Helical" evidence="8">
    <location>
        <begin position="446"/>
        <end position="463"/>
    </location>
</feature>
<evidence type="ECO:0000256" key="3">
    <source>
        <dbReference type="ARBA" id="ARBA00022692"/>
    </source>
</evidence>
<accession>A0AAX4PAX2</accession>
<feature type="region of interest" description="Disordered" evidence="7">
    <location>
        <begin position="313"/>
        <end position="347"/>
    </location>
</feature>
<evidence type="ECO:0000256" key="8">
    <source>
        <dbReference type="SAM" id="Phobius"/>
    </source>
</evidence>
<dbReference type="InterPro" id="IPR036259">
    <property type="entry name" value="MFS_trans_sf"/>
</dbReference>
<dbReference type="GO" id="GO:0022857">
    <property type="term" value="F:transmembrane transporter activity"/>
    <property type="evidence" value="ECO:0007669"/>
    <property type="project" value="InterPro"/>
</dbReference>
<protein>
    <submittedName>
        <fullName evidence="9">Proton-dependent oligopeptide transporter</fullName>
    </submittedName>
</protein>
<feature type="transmembrane region" description="Helical" evidence="8">
    <location>
        <begin position="569"/>
        <end position="588"/>
    </location>
</feature>
<dbReference type="SUPFAM" id="SSF103473">
    <property type="entry name" value="MFS general substrate transporter"/>
    <property type="match status" value="1"/>
</dbReference>
<organism evidence="9 10">
    <name type="scientific">Chloropicon roscoffensis</name>
    <dbReference type="NCBI Taxonomy" id="1461544"/>
    <lineage>
        <taxon>Eukaryota</taxon>
        <taxon>Viridiplantae</taxon>
        <taxon>Chlorophyta</taxon>
        <taxon>Chloropicophyceae</taxon>
        <taxon>Chloropicales</taxon>
        <taxon>Chloropicaceae</taxon>
        <taxon>Chloropicon</taxon>
    </lineage>
</organism>
<feature type="transmembrane region" description="Helical" evidence="8">
    <location>
        <begin position="493"/>
        <end position="512"/>
    </location>
</feature>
<dbReference type="AlphaFoldDB" id="A0AAX4PAX2"/>
<dbReference type="Proteomes" id="UP001472866">
    <property type="component" value="Chromosome 07"/>
</dbReference>
<dbReference type="EMBL" id="CP151507">
    <property type="protein sequence ID" value="WZN63105.1"/>
    <property type="molecule type" value="Genomic_DNA"/>
</dbReference>